<name>A0A5J5BKN5_9ASTE</name>
<keyword evidence="10" id="KW-1185">Reference proteome</keyword>
<comment type="subcellular location">
    <subcellularLocation>
        <location evidence="1">Membrane</location>
        <topology evidence="1">Single-pass membrane protein</topology>
    </subcellularLocation>
</comment>
<sequence length="214" mass="23375">MVKQLLQSPTNQEDVDAIMKIKSLYGLTKNWQGDPCAPRISLWDGLNCSYSGFSSPQIISLNLSSSGLTGETAPSISNLISLEDLDLSNNSLTGQLPEFLAEMPFWKTLNLTGNNFSGSIPSLLVEKSKNGLLSLSLSENPNFCLSGSCTKKTNKNFVIPIVAAIASSLALLMALVILWSLKRRREQVAVLVESNWNNEPRDPNEDVQARGRGF</sequence>
<evidence type="ECO:0000256" key="5">
    <source>
        <dbReference type="ARBA" id="ARBA00022737"/>
    </source>
</evidence>
<dbReference type="PANTHER" id="PTHR45631">
    <property type="entry name" value="OS07G0107800 PROTEIN-RELATED"/>
    <property type="match status" value="1"/>
</dbReference>
<evidence type="ECO:0000313" key="9">
    <source>
        <dbReference type="EMBL" id="KAA8541721.1"/>
    </source>
</evidence>
<dbReference type="InterPro" id="IPR032675">
    <property type="entry name" value="LRR_dom_sf"/>
</dbReference>
<dbReference type="FunFam" id="3.80.10.10:FF:000129">
    <property type="entry name" value="Leucine-rich repeat receptor-like kinase"/>
    <property type="match status" value="1"/>
</dbReference>
<dbReference type="OrthoDB" id="1434416at2759"/>
<dbReference type="PANTHER" id="PTHR45631:SF202">
    <property type="entry name" value="SENESCENCE-INDUCED RECEPTOR-LIKE SERINE_THREONINE-PROTEIN KINASE"/>
    <property type="match status" value="1"/>
</dbReference>
<organism evidence="9 10">
    <name type="scientific">Nyssa sinensis</name>
    <dbReference type="NCBI Taxonomy" id="561372"/>
    <lineage>
        <taxon>Eukaryota</taxon>
        <taxon>Viridiplantae</taxon>
        <taxon>Streptophyta</taxon>
        <taxon>Embryophyta</taxon>
        <taxon>Tracheophyta</taxon>
        <taxon>Spermatophyta</taxon>
        <taxon>Magnoliopsida</taxon>
        <taxon>eudicotyledons</taxon>
        <taxon>Gunneridae</taxon>
        <taxon>Pentapetalae</taxon>
        <taxon>asterids</taxon>
        <taxon>Cornales</taxon>
        <taxon>Nyssaceae</taxon>
        <taxon>Nyssa</taxon>
    </lineage>
</organism>
<evidence type="ECO:0000313" key="10">
    <source>
        <dbReference type="Proteomes" id="UP000325577"/>
    </source>
</evidence>
<keyword evidence="6 8" id="KW-1133">Transmembrane helix</keyword>
<dbReference type="AlphaFoldDB" id="A0A5J5BKN5"/>
<evidence type="ECO:0000256" key="4">
    <source>
        <dbReference type="ARBA" id="ARBA00022729"/>
    </source>
</evidence>
<evidence type="ECO:0000256" key="7">
    <source>
        <dbReference type="ARBA" id="ARBA00023136"/>
    </source>
</evidence>
<evidence type="ECO:0000256" key="1">
    <source>
        <dbReference type="ARBA" id="ARBA00004167"/>
    </source>
</evidence>
<keyword evidence="4" id="KW-0732">Signal</keyword>
<protein>
    <recommendedName>
        <fullName evidence="11">Leucine-rich repeat-containing N-terminal plant-type domain-containing protein</fullName>
    </recommendedName>
</protein>
<dbReference type="InterPro" id="IPR025875">
    <property type="entry name" value="Leu-rich_rpt_4"/>
</dbReference>
<dbReference type="Proteomes" id="UP000325577">
    <property type="component" value="Linkage Group LG12"/>
</dbReference>
<accession>A0A5J5BKN5</accession>
<keyword evidence="2" id="KW-0433">Leucine-rich repeat</keyword>
<proteinExistence type="predicted"/>
<dbReference type="GO" id="GO:0016020">
    <property type="term" value="C:membrane"/>
    <property type="evidence" value="ECO:0007669"/>
    <property type="project" value="UniProtKB-SubCell"/>
</dbReference>
<keyword evidence="7 8" id="KW-0472">Membrane</keyword>
<evidence type="ECO:0000256" key="2">
    <source>
        <dbReference type="ARBA" id="ARBA00022614"/>
    </source>
</evidence>
<keyword evidence="5" id="KW-0677">Repeat</keyword>
<feature type="transmembrane region" description="Helical" evidence="8">
    <location>
        <begin position="157"/>
        <end position="181"/>
    </location>
</feature>
<evidence type="ECO:0000256" key="6">
    <source>
        <dbReference type="ARBA" id="ARBA00022989"/>
    </source>
</evidence>
<evidence type="ECO:0000256" key="8">
    <source>
        <dbReference type="SAM" id="Phobius"/>
    </source>
</evidence>
<dbReference type="Pfam" id="PF12799">
    <property type="entry name" value="LRR_4"/>
    <property type="match status" value="1"/>
</dbReference>
<evidence type="ECO:0000256" key="3">
    <source>
        <dbReference type="ARBA" id="ARBA00022692"/>
    </source>
</evidence>
<dbReference type="Gene3D" id="3.80.10.10">
    <property type="entry name" value="Ribonuclease Inhibitor"/>
    <property type="match status" value="1"/>
</dbReference>
<evidence type="ECO:0008006" key="11">
    <source>
        <dbReference type="Google" id="ProtNLM"/>
    </source>
</evidence>
<gene>
    <name evidence="9" type="ORF">F0562_022873</name>
</gene>
<keyword evidence="3 8" id="KW-0812">Transmembrane</keyword>
<dbReference type="EMBL" id="CM018035">
    <property type="protein sequence ID" value="KAA8541721.1"/>
    <property type="molecule type" value="Genomic_DNA"/>
</dbReference>
<dbReference type="SUPFAM" id="SSF52058">
    <property type="entry name" value="L domain-like"/>
    <property type="match status" value="1"/>
</dbReference>
<reference evidence="9 10" key="1">
    <citation type="submission" date="2019-09" db="EMBL/GenBank/DDBJ databases">
        <title>A chromosome-level genome assembly of the Chinese tupelo Nyssa sinensis.</title>
        <authorList>
            <person name="Yang X."/>
            <person name="Kang M."/>
            <person name="Yang Y."/>
            <person name="Xiong H."/>
            <person name="Wang M."/>
            <person name="Zhang Z."/>
            <person name="Wang Z."/>
            <person name="Wu H."/>
            <person name="Ma T."/>
            <person name="Liu J."/>
            <person name="Xi Z."/>
        </authorList>
    </citation>
    <scope>NUCLEOTIDE SEQUENCE [LARGE SCALE GENOMIC DNA]</scope>
    <source>
        <strain evidence="9">J267</strain>
        <tissue evidence="9">Leaf</tissue>
    </source>
</reference>